<dbReference type="EMBL" id="JASEJX010000011">
    <property type="protein sequence ID" value="KAK4520320.1"/>
    <property type="molecule type" value="Genomic_DNA"/>
</dbReference>
<sequence length="183" mass="20343">MSDTTGNVPIADESLYGSETLFLEDWHVRVTWIAFMTLWVIWGLVWVVRSFFVGQTVSPTTTNPEAAIATDATGATNADDVHKNKFHLKAPVMTGTFAPRLERGYHVIKDALFSLVCLLSMNTFARASTRAVMIITWFIVAVAVVWFVLELIVDNRYARGLYAIIIYGLGLAIGGLAYKQGFF</sequence>
<feature type="transmembrane region" description="Helical" evidence="1">
    <location>
        <begin position="131"/>
        <end position="153"/>
    </location>
</feature>
<comment type="caution">
    <text evidence="2">The sequence shown here is derived from an EMBL/GenBank/DDBJ whole genome shotgun (WGS) entry which is preliminary data.</text>
</comment>
<protein>
    <submittedName>
        <fullName evidence="2">Uncharacterized protein</fullName>
    </submittedName>
</protein>
<evidence type="ECO:0000256" key="1">
    <source>
        <dbReference type="SAM" id="Phobius"/>
    </source>
</evidence>
<accession>A0AAN7DSH1</accession>
<keyword evidence="1" id="KW-0812">Transmembrane</keyword>
<evidence type="ECO:0000313" key="2">
    <source>
        <dbReference type="EMBL" id="KAK4520320.1"/>
    </source>
</evidence>
<keyword evidence="1" id="KW-0472">Membrane</keyword>
<gene>
    <name evidence="2" type="ORF">ATC70_008453</name>
</gene>
<dbReference type="GeneID" id="89952139"/>
<keyword evidence="1" id="KW-1133">Transmembrane helix</keyword>
<dbReference type="AlphaFoldDB" id="A0AAN7DSH1"/>
<keyword evidence="3" id="KW-1185">Reference proteome</keyword>
<proteinExistence type="predicted"/>
<evidence type="ECO:0000313" key="3">
    <source>
        <dbReference type="Proteomes" id="UP001304243"/>
    </source>
</evidence>
<organism evidence="2 3">
    <name type="scientific">Mucor velutinosus</name>
    <dbReference type="NCBI Taxonomy" id="708070"/>
    <lineage>
        <taxon>Eukaryota</taxon>
        <taxon>Fungi</taxon>
        <taxon>Fungi incertae sedis</taxon>
        <taxon>Mucoromycota</taxon>
        <taxon>Mucoromycotina</taxon>
        <taxon>Mucoromycetes</taxon>
        <taxon>Mucorales</taxon>
        <taxon>Mucorineae</taxon>
        <taxon>Mucoraceae</taxon>
        <taxon>Mucor</taxon>
    </lineage>
</organism>
<reference evidence="2 3" key="1">
    <citation type="submission" date="2022-11" db="EMBL/GenBank/DDBJ databases">
        <title>Mucor velutinosus strain NIH1002 WGS.</title>
        <authorList>
            <person name="Subramanian P."/>
            <person name="Mullikin J.C."/>
            <person name="Segre J.A."/>
            <person name="Zelazny A.M."/>
        </authorList>
    </citation>
    <scope>NUCLEOTIDE SEQUENCE [LARGE SCALE GENOMIC DNA]</scope>
    <source>
        <strain evidence="2 3">NIH1002</strain>
    </source>
</reference>
<feature type="transmembrane region" description="Helical" evidence="1">
    <location>
        <begin position="160"/>
        <end position="178"/>
    </location>
</feature>
<dbReference type="Proteomes" id="UP001304243">
    <property type="component" value="Unassembled WGS sequence"/>
</dbReference>
<dbReference type="RefSeq" id="XP_064686986.1">
    <property type="nucleotide sequence ID" value="XM_064827702.1"/>
</dbReference>
<name>A0AAN7DSH1_9FUNG</name>
<feature type="transmembrane region" description="Helical" evidence="1">
    <location>
        <begin position="30"/>
        <end position="48"/>
    </location>
</feature>